<evidence type="ECO:0000259" key="10">
    <source>
        <dbReference type="PROSITE" id="PS50157"/>
    </source>
</evidence>
<feature type="region of interest" description="Disordered" evidence="9">
    <location>
        <begin position="1"/>
        <end position="35"/>
    </location>
</feature>
<dbReference type="InterPro" id="IPR055185">
    <property type="entry name" value="C2CH-4th_BIRD-IDD"/>
</dbReference>
<proteinExistence type="predicted"/>
<dbReference type="InterPro" id="IPR031140">
    <property type="entry name" value="IDD1-16"/>
</dbReference>
<feature type="compositionally biased region" description="Polar residues" evidence="9">
    <location>
        <begin position="227"/>
        <end position="242"/>
    </location>
</feature>
<dbReference type="Pfam" id="PF22995">
    <property type="entry name" value="C2CH-3rd_BIRD-IDD"/>
    <property type="match status" value="1"/>
</dbReference>
<keyword evidence="2" id="KW-0677">Repeat</keyword>
<dbReference type="AlphaFoldDB" id="A0A9P0YH04"/>
<comment type="caution">
    <text evidence="11">The sequence shown here is derived from an EMBL/GenBank/DDBJ whole genome shotgun (WGS) entry which is preliminary data.</text>
</comment>
<dbReference type="InterPro" id="IPR013087">
    <property type="entry name" value="Znf_C2H2_type"/>
</dbReference>
<keyword evidence="7" id="KW-0804">Transcription</keyword>
<dbReference type="Proteomes" id="UP001152484">
    <property type="component" value="Unassembled WGS sequence"/>
</dbReference>
<evidence type="ECO:0000256" key="9">
    <source>
        <dbReference type="SAM" id="MobiDB-lite"/>
    </source>
</evidence>
<dbReference type="GO" id="GO:0003677">
    <property type="term" value="F:DNA binding"/>
    <property type="evidence" value="ECO:0007669"/>
    <property type="project" value="UniProtKB-KW"/>
</dbReference>
<evidence type="ECO:0000256" key="7">
    <source>
        <dbReference type="ARBA" id="ARBA00023163"/>
    </source>
</evidence>
<dbReference type="InterPro" id="IPR055187">
    <property type="entry name" value="C2CH-3rd_BIRD-IDD"/>
</dbReference>
<keyword evidence="6" id="KW-0238">DNA-binding</keyword>
<dbReference type="GO" id="GO:0005634">
    <property type="term" value="C:nucleus"/>
    <property type="evidence" value="ECO:0007669"/>
    <property type="project" value="TreeGrafter"/>
</dbReference>
<dbReference type="FunFam" id="3.30.160.60:FF:000554">
    <property type="entry name" value="protein indeterminate-domain 12-like"/>
    <property type="match status" value="1"/>
</dbReference>
<dbReference type="InterPro" id="IPR036236">
    <property type="entry name" value="Znf_C2H2_sf"/>
</dbReference>
<dbReference type="GO" id="GO:0008270">
    <property type="term" value="F:zinc ion binding"/>
    <property type="evidence" value="ECO:0007669"/>
    <property type="project" value="UniProtKB-KW"/>
</dbReference>
<dbReference type="FunFam" id="3.30.160.60:FF:000131">
    <property type="entry name" value="protein indeterminate-domain 5, chloroplastic-like"/>
    <property type="match status" value="1"/>
</dbReference>
<dbReference type="OrthoDB" id="6354171at2759"/>
<evidence type="ECO:0000313" key="12">
    <source>
        <dbReference type="Proteomes" id="UP001152484"/>
    </source>
</evidence>
<dbReference type="SMART" id="SM00355">
    <property type="entry name" value="ZnF_C2H2"/>
    <property type="match status" value="3"/>
</dbReference>
<dbReference type="SUPFAM" id="SSF57667">
    <property type="entry name" value="beta-beta-alpha zinc fingers"/>
    <property type="match status" value="1"/>
</dbReference>
<evidence type="ECO:0000256" key="6">
    <source>
        <dbReference type="ARBA" id="ARBA00023125"/>
    </source>
</evidence>
<reference evidence="11" key="1">
    <citation type="submission" date="2022-07" db="EMBL/GenBank/DDBJ databases">
        <authorList>
            <person name="Macas J."/>
            <person name="Novak P."/>
            <person name="Neumann P."/>
        </authorList>
    </citation>
    <scope>NUCLEOTIDE SEQUENCE</scope>
</reference>
<gene>
    <name evidence="11" type="ORF">CEURO_LOCUS659</name>
</gene>
<sequence>MASHSAGGEFSQQSEPAVRPKRKRNLPGMPDPDAEVVALSPKSLMETNKYVCDICGKGFQRDQNLQLHRRGHNLPWKLKQRPAGNELRKRVYVCPEPNCAHHDPSRALGDLTGIKKHFCRKHGEKKFKCERCNKSYAVLCDWKAHMKVCGTREYPCDCGTVFSRRDSFITHRAFCDALAQESARSSPGGLTVAAAAVNPKLCSSSLSPPPQPVTPSTAVLSPVLSIQSSGGTELPENQSVYSHQKKNEAPQRGGSSTSSCNLNWNSDVVLAGAINESAPGQVSSSLSLDGDNNRKDISRVFGLVVHNPEEANSTKPAIKECEGDVAAFAGFIAQSSMMSLSLSTTAPLYSSTNSASLFMYDHNNHQQQQCTPSPPLSATALLQKAAQIGSKSSTSFLQGLGLTMSSDDSVENREKKLPGLSLGLHSSPSMVYGSNPPTLDFLGLGGNHTSSDEYPVLLSSMNGRDHFSMASSSFGGILGGSSWEDSSDQKPGFL</sequence>
<dbReference type="Pfam" id="PF22996">
    <property type="entry name" value="C2H2-2nd_BIRD-IDD"/>
    <property type="match status" value="1"/>
</dbReference>
<protein>
    <recommendedName>
        <fullName evidence="10">C2H2-type domain-containing protein</fullName>
    </recommendedName>
</protein>
<evidence type="ECO:0000256" key="4">
    <source>
        <dbReference type="ARBA" id="ARBA00022833"/>
    </source>
</evidence>
<dbReference type="Pfam" id="PF00096">
    <property type="entry name" value="zf-C2H2"/>
    <property type="match status" value="1"/>
</dbReference>
<evidence type="ECO:0000256" key="8">
    <source>
        <dbReference type="PROSITE-ProRule" id="PRU00042"/>
    </source>
</evidence>
<dbReference type="Pfam" id="PF22992">
    <property type="entry name" value="C2CH-4th_BIRD-IDD"/>
    <property type="match status" value="1"/>
</dbReference>
<keyword evidence="1" id="KW-0479">Metal-binding</keyword>
<dbReference type="PANTHER" id="PTHR10593">
    <property type="entry name" value="SERINE/THREONINE-PROTEIN KINASE RIO"/>
    <property type="match status" value="1"/>
</dbReference>
<dbReference type="GO" id="GO:0003700">
    <property type="term" value="F:DNA-binding transcription factor activity"/>
    <property type="evidence" value="ECO:0007669"/>
    <property type="project" value="TreeGrafter"/>
</dbReference>
<feature type="domain" description="C2H2-type" evidence="10">
    <location>
        <begin position="50"/>
        <end position="72"/>
    </location>
</feature>
<feature type="domain" description="C2H2-type" evidence="10">
    <location>
        <begin position="127"/>
        <end position="155"/>
    </location>
</feature>
<keyword evidence="5" id="KW-0805">Transcription regulation</keyword>
<feature type="region of interest" description="Disordered" evidence="9">
    <location>
        <begin position="227"/>
        <end position="260"/>
    </location>
</feature>
<keyword evidence="4" id="KW-0862">Zinc</keyword>
<dbReference type="PANTHER" id="PTHR10593:SF236">
    <property type="entry name" value="PROTEIN INDETERMINATE-DOMAIN 11"/>
    <property type="match status" value="1"/>
</dbReference>
<evidence type="ECO:0000256" key="3">
    <source>
        <dbReference type="ARBA" id="ARBA00022771"/>
    </source>
</evidence>
<organism evidence="11 12">
    <name type="scientific">Cuscuta europaea</name>
    <name type="common">European dodder</name>
    <dbReference type="NCBI Taxonomy" id="41803"/>
    <lineage>
        <taxon>Eukaryota</taxon>
        <taxon>Viridiplantae</taxon>
        <taxon>Streptophyta</taxon>
        <taxon>Embryophyta</taxon>
        <taxon>Tracheophyta</taxon>
        <taxon>Spermatophyta</taxon>
        <taxon>Magnoliopsida</taxon>
        <taxon>eudicotyledons</taxon>
        <taxon>Gunneridae</taxon>
        <taxon>Pentapetalae</taxon>
        <taxon>asterids</taxon>
        <taxon>lamiids</taxon>
        <taxon>Solanales</taxon>
        <taxon>Convolvulaceae</taxon>
        <taxon>Cuscuteae</taxon>
        <taxon>Cuscuta</taxon>
        <taxon>Cuscuta subgen. Cuscuta</taxon>
    </lineage>
</organism>
<evidence type="ECO:0000313" key="11">
    <source>
        <dbReference type="EMBL" id="CAH9054485.1"/>
    </source>
</evidence>
<evidence type="ECO:0000256" key="1">
    <source>
        <dbReference type="ARBA" id="ARBA00022723"/>
    </source>
</evidence>
<accession>A0A9P0YH04</accession>
<keyword evidence="12" id="KW-1185">Reference proteome</keyword>
<keyword evidence="3 8" id="KW-0863">Zinc-finger</keyword>
<dbReference type="PROSITE" id="PS50157">
    <property type="entry name" value="ZINC_FINGER_C2H2_2"/>
    <property type="match status" value="2"/>
</dbReference>
<dbReference type="EMBL" id="CAMAPE010000002">
    <property type="protein sequence ID" value="CAH9054485.1"/>
    <property type="molecule type" value="Genomic_DNA"/>
</dbReference>
<dbReference type="Gene3D" id="3.30.160.60">
    <property type="entry name" value="Classic Zinc Finger"/>
    <property type="match status" value="2"/>
</dbReference>
<dbReference type="PROSITE" id="PS00028">
    <property type="entry name" value="ZINC_FINGER_C2H2_1"/>
    <property type="match status" value="1"/>
</dbReference>
<evidence type="ECO:0000256" key="2">
    <source>
        <dbReference type="ARBA" id="ARBA00022737"/>
    </source>
</evidence>
<name>A0A9P0YH04_CUSEU</name>
<dbReference type="InterPro" id="IPR055186">
    <property type="entry name" value="C2H2-2nd_BIRD-IDD"/>
</dbReference>
<evidence type="ECO:0000256" key="5">
    <source>
        <dbReference type="ARBA" id="ARBA00023015"/>
    </source>
</evidence>